<evidence type="ECO:0000313" key="2">
    <source>
        <dbReference type="Proteomes" id="UP001341840"/>
    </source>
</evidence>
<accession>A0ABU6UTX9</accession>
<comment type="caution">
    <text evidence="1">The sequence shown here is derived from an EMBL/GenBank/DDBJ whole genome shotgun (WGS) entry which is preliminary data.</text>
</comment>
<name>A0ABU6UTX9_9FABA</name>
<gene>
    <name evidence="1" type="ORF">PIB30_093301</name>
</gene>
<dbReference type="EMBL" id="JASCZI010122810">
    <property type="protein sequence ID" value="MED6164762.1"/>
    <property type="molecule type" value="Genomic_DNA"/>
</dbReference>
<sequence>MTFFLRTCDSKSVWLNTSLKWWLSRTLAGAEDEAMLMVEWRLPTPNLNGIHVGFGSVNTPKYGLGVGILCSVSVPTLRRGVPRLGMAVFGPGTKVGRLGVEGHA</sequence>
<protein>
    <submittedName>
        <fullName evidence="1">Uncharacterized protein</fullName>
    </submittedName>
</protein>
<organism evidence="1 2">
    <name type="scientific">Stylosanthes scabra</name>
    <dbReference type="NCBI Taxonomy" id="79078"/>
    <lineage>
        <taxon>Eukaryota</taxon>
        <taxon>Viridiplantae</taxon>
        <taxon>Streptophyta</taxon>
        <taxon>Embryophyta</taxon>
        <taxon>Tracheophyta</taxon>
        <taxon>Spermatophyta</taxon>
        <taxon>Magnoliopsida</taxon>
        <taxon>eudicotyledons</taxon>
        <taxon>Gunneridae</taxon>
        <taxon>Pentapetalae</taxon>
        <taxon>rosids</taxon>
        <taxon>fabids</taxon>
        <taxon>Fabales</taxon>
        <taxon>Fabaceae</taxon>
        <taxon>Papilionoideae</taxon>
        <taxon>50 kb inversion clade</taxon>
        <taxon>dalbergioids sensu lato</taxon>
        <taxon>Dalbergieae</taxon>
        <taxon>Pterocarpus clade</taxon>
        <taxon>Stylosanthes</taxon>
    </lineage>
</organism>
<evidence type="ECO:0000313" key="1">
    <source>
        <dbReference type="EMBL" id="MED6164762.1"/>
    </source>
</evidence>
<proteinExistence type="predicted"/>
<keyword evidence="2" id="KW-1185">Reference proteome</keyword>
<reference evidence="1 2" key="1">
    <citation type="journal article" date="2023" name="Plants (Basel)">
        <title>Bridging the Gap: Combining Genomics and Transcriptomics Approaches to Understand Stylosanthes scabra, an Orphan Legume from the Brazilian Caatinga.</title>
        <authorList>
            <person name="Ferreira-Neto J.R.C."/>
            <person name="da Silva M.D."/>
            <person name="Binneck E."/>
            <person name="de Melo N.F."/>
            <person name="da Silva R.H."/>
            <person name="de Melo A.L.T.M."/>
            <person name="Pandolfi V."/>
            <person name="Bustamante F.O."/>
            <person name="Brasileiro-Vidal A.C."/>
            <person name="Benko-Iseppon A.M."/>
        </authorList>
    </citation>
    <scope>NUCLEOTIDE SEQUENCE [LARGE SCALE GENOMIC DNA]</scope>
    <source>
        <tissue evidence="1">Leaves</tissue>
    </source>
</reference>
<dbReference type="Proteomes" id="UP001341840">
    <property type="component" value="Unassembled WGS sequence"/>
</dbReference>